<keyword evidence="1" id="KW-0812">Transmembrane</keyword>
<gene>
    <name evidence="4" type="primary">LOC106821424</name>
</gene>
<keyword evidence="1" id="KW-0472">Membrane</keyword>
<feature type="domain" description="Deltamethrin resistance protein prag01" evidence="2">
    <location>
        <begin position="25"/>
        <end position="74"/>
    </location>
</feature>
<dbReference type="InterPro" id="IPR031973">
    <property type="entry name" value="Deltameth_res_prag01"/>
</dbReference>
<dbReference type="Proteomes" id="UP000695022">
    <property type="component" value="Unplaced"/>
</dbReference>
<dbReference type="PANTHER" id="PTHR22133">
    <property type="entry name" value="AT01821P-RELATED"/>
    <property type="match status" value="1"/>
</dbReference>
<feature type="transmembrane region" description="Helical" evidence="1">
    <location>
        <begin position="49"/>
        <end position="71"/>
    </location>
</feature>
<keyword evidence="1" id="KW-1133">Transmembrane helix</keyword>
<name>A0ABM1FB77_PRICU</name>
<dbReference type="PANTHER" id="PTHR22133:SF2">
    <property type="entry name" value="AT01821P-RELATED"/>
    <property type="match status" value="1"/>
</dbReference>
<dbReference type="GeneID" id="106821424"/>
<proteinExistence type="predicted"/>
<accession>A0ABM1FB77</accession>
<dbReference type="RefSeq" id="XP_014681698.1">
    <property type="nucleotide sequence ID" value="XM_014826212.1"/>
</dbReference>
<dbReference type="Pfam" id="PF16020">
    <property type="entry name" value="Deltameth_res"/>
    <property type="match status" value="1"/>
</dbReference>
<evidence type="ECO:0000259" key="2">
    <source>
        <dbReference type="Pfam" id="PF16020"/>
    </source>
</evidence>
<keyword evidence="3" id="KW-1185">Reference proteome</keyword>
<evidence type="ECO:0000256" key="1">
    <source>
        <dbReference type="SAM" id="Phobius"/>
    </source>
</evidence>
<reference evidence="4" key="1">
    <citation type="submission" date="2025-08" db="UniProtKB">
        <authorList>
            <consortium name="RefSeq"/>
        </authorList>
    </citation>
    <scope>IDENTIFICATION</scope>
</reference>
<protein>
    <submittedName>
        <fullName evidence="4">Uncharacterized protein LOC106821424</fullName>
    </submittedName>
</protein>
<organism evidence="3 4">
    <name type="scientific">Priapulus caudatus</name>
    <name type="common">Priapulid worm</name>
    <dbReference type="NCBI Taxonomy" id="37621"/>
    <lineage>
        <taxon>Eukaryota</taxon>
        <taxon>Metazoa</taxon>
        <taxon>Ecdysozoa</taxon>
        <taxon>Scalidophora</taxon>
        <taxon>Priapulida</taxon>
        <taxon>Priapulimorpha</taxon>
        <taxon>Priapulimorphida</taxon>
        <taxon>Priapulidae</taxon>
        <taxon>Priapulus</taxon>
    </lineage>
</organism>
<sequence length="87" mass="9603">MVASRQGLRRMSAVGEHHGPLLTLNDLPVPKGSWSVANAKRQSKMNMQLISSVVAFSLTVGYMIMENIVYLNPPPRMTNPPLDILKS</sequence>
<evidence type="ECO:0000313" key="3">
    <source>
        <dbReference type="Proteomes" id="UP000695022"/>
    </source>
</evidence>
<evidence type="ECO:0000313" key="4">
    <source>
        <dbReference type="RefSeq" id="XP_014681698.1"/>
    </source>
</evidence>